<sequence length="256" mass="28400">MSEPLCIILMGLLWALLAGVHENSIFLLRWIQRLMSCLLYTLLGLVGDILTAAVNVTWSCRNISAVNGYLYSVLPNVTVLLKNDDCEQAWYNKAKEFLSDGTPLHFINETEHPLVVDAQKNNITVSDCIELHHLVTCHGLGQKFDVIYQVINDTWLTRTLEQQSNESILVSVLIPFLVLLILIAVVLIGIRCNRNQRSYDPHPNNQTCHIGTTGIVHDAEHANGNGFVSNGASNGAAQPHTGDTVTRNEQPDHSKI</sequence>
<gene>
    <name evidence="3" type="ORF">HF521_015763</name>
</gene>
<feature type="compositionally biased region" description="Polar residues" evidence="1">
    <location>
        <begin position="227"/>
        <end position="248"/>
    </location>
</feature>
<keyword evidence="2" id="KW-0812">Transmembrane</keyword>
<keyword evidence="4" id="KW-1185">Reference proteome</keyword>
<dbReference type="Proteomes" id="UP000606274">
    <property type="component" value="Unassembled WGS sequence"/>
</dbReference>
<feature type="transmembrane region" description="Helical" evidence="2">
    <location>
        <begin position="38"/>
        <end position="58"/>
    </location>
</feature>
<evidence type="ECO:0000313" key="4">
    <source>
        <dbReference type="Proteomes" id="UP000606274"/>
    </source>
</evidence>
<evidence type="ECO:0000256" key="1">
    <source>
        <dbReference type="SAM" id="MobiDB-lite"/>
    </source>
</evidence>
<dbReference type="OrthoDB" id="8958710at2759"/>
<protein>
    <submittedName>
        <fullName evidence="3">Uncharacterized protein</fullName>
    </submittedName>
</protein>
<feature type="region of interest" description="Disordered" evidence="1">
    <location>
        <begin position="227"/>
        <end position="256"/>
    </location>
</feature>
<feature type="transmembrane region" description="Helical" evidence="2">
    <location>
        <begin position="168"/>
        <end position="190"/>
    </location>
</feature>
<keyword evidence="2" id="KW-0472">Membrane</keyword>
<proteinExistence type="predicted"/>
<dbReference type="AlphaFoldDB" id="A0A8T0A5K2"/>
<evidence type="ECO:0000256" key="2">
    <source>
        <dbReference type="SAM" id="Phobius"/>
    </source>
</evidence>
<evidence type="ECO:0000313" key="3">
    <source>
        <dbReference type="EMBL" id="KAF7686401.1"/>
    </source>
</evidence>
<comment type="caution">
    <text evidence="3">The sequence shown here is derived from an EMBL/GenBank/DDBJ whole genome shotgun (WGS) entry which is preliminary data.</text>
</comment>
<keyword evidence="2" id="KW-1133">Transmembrane helix</keyword>
<reference evidence="3" key="1">
    <citation type="submission" date="2020-08" db="EMBL/GenBank/DDBJ databases">
        <title>Chromosome-level assembly of Southern catfish (Silurus meridionalis) provides insights into visual adaptation to the nocturnal and benthic lifestyles.</title>
        <authorList>
            <person name="Zhang Y."/>
            <person name="Wang D."/>
            <person name="Peng Z."/>
        </authorList>
    </citation>
    <scope>NUCLEOTIDE SEQUENCE</scope>
    <source>
        <strain evidence="3">SWU-2019-XX</strain>
        <tissue evidence="3">Muscle</tissue>
    </source>
</reference>
<dbReference type="EMBL" id="JABFDY010000029">
    <property type="protein sequence ID" value="KAF7686401.1"/>
    <property type="molecule type" value="Genomic_DNA"/>
</dbReference>
<accession>A0A8T0A5K2</accession>
<name>A0A8T0A5K2_SILME</name>
<organism evidence="3 4">
    <name type="scientific">Silurus meridionalis</name>
    <name type="common">Southern catfish</name>
    <name type="synonym">Silurus soldatovi meridionalis</name>
    <dbReference type="NCBI Taxonomy" id="175797"/>
    <lineage>
        <taxon>Eukaryota</taxon>
        <taxon>Metazoa</taxon>
        <taxon>Chordata</taxon>
        <taxon>Craniata</taxon>
        <taxon>Vertebrata</taxon>
        <taxon>Euteleostomi</taxon>
        <taxon>Actinopterygii</taxon>
        <taxon>Neopterygii</taxon>
        <taxon>Teleostei</taxon>
        <taxon>Ostariophysi</taxon>
        <taxon>Siluriformes</taxon>
        <taxon>Siluridae</taxon>
        <taxon>Silurus</taxon>
    </lineage>
</organism>